<gene>
    <name evidence="1" type="ORF">BST96_13895</name>
</gene>
<reference evidence="1 2" key="1">
    <citation type="submission" date="2016-11" db="EMBL/GenBank/DDBJ databases">
        <title>Trade-off between light-utilization and light-protection in marine flavobacteria.</title>
        <authorList>
            <person name="Kumagai Y."/>
        </authorList>
    </citation>
    <scope>NUCLEOTIDE SEQUENCE [LARGE SCALE GENOMIC DNA]</scope>
    <source>
        <strain evidence="1 2">NBRC 107125</strain>
    </source>
</reference>
<dbReference type="STRING" id="716816.BST96_13895"/>
<dbReference type="OrthoDB" id="9255773at2"/>
<evidence type="ECO:0000313" key="1">
    <source>
        <dbReference type="EMBL" id="ARN75110.1"/>
    </source>
</evidence>
<protein>
    <submittedName>
        <fullName evidence="1">Uncharacterized protein</fullName>
    </submittedName>
</protein>
<dbReference type="EMBL" id="CP019343">
    <property type="protein sequence ID" value="ARN75110.1"/>
    <property type="molecule type" value="Genomic_DNA"/>
</dbReference>
<dbReference type="AlphaFoldDB" id="A0A1X9NAN8"/>
<dbReference type="KEGG" id="osg:BST96_13895"/>
<organism evidence="1 2">
    <name type="scientific">Oceanicoccus sagamiensis</name>
    <dbReference type="NCBI Taxonomy" id="716816"/>
    <lineage>
        <taxon>Bacteria</taxon>
        <taxon>Pseudomonadati</taxon>
        <taxon>Pseudomonadota</taxon>
        <taxon>Gammaproteobacteria</taxon>
        <taxon>Cellvibrionales</taxon>
        <taxon>Spongiibacteraceae</taxon>
        <taxon>Oceanicoccus</taxon>
    </lineage>
</organism>
<name>A0A1X9NAN8_9GAMM</name>
<evidence type="ECO:0000313" key="2">
    <source>
        <dbReference type="Proteomes" id="UP000193450"/>
    </source>
</evidence>
<keyword evidence="2" id="KW-1185">Reference proteome</keyword>
<dbReference type="RefSeq" id="WP_085759280.1">
    <property type="nucleotide sequence ID" value="NZ_CP019343.1"/>
</dbReference>
<dbReference type="Proteomes" id="UP000193450">
    <property type="component" value="Chromosome"/>
</dbReference>
<accession>A0A1X9NAN8</accession>
<sequence length="129" mass="14566">MLGLFSKRQKPKNALDEVIFSMYGNPPPEKRAHVGRATALARELLMDIIDARDVQRQSITLNKSPIPYSTHDLALSVSLSFFKRPEYIPQLAMAQLFAKIQVMDWQKSGLVVPELVQSFNALNKHYPAA</sequence>
<proteinExistence type="predicted"/>